<feature type="compositionally biased region" description="Low complexity" evidence="7">
    <location>
        <begin position="612"/>
        <end position="626"/>
    </location>
</feature>
<protein>
    <recommendedName>
        <fullName evidence="8">MYND-type domain-containing protein</fullName>
    </recommendedName>
</protein>
<feature type="compositionally biased region" description="Polar residues" evidence="7">
    <location>
        <begin position="594"/>
        <end position="608"/>
    </location>
</feature>
<dbReference type="PROSITE" id="PS50088">
    <property type="entry name" value="ANK_REPEAT"/>
    <property type="match status" value="2"/>
</dbReference>
<evidence type="ECO:0000313" key="10">
    <source>
        <dbReference type="WBParaSite" id="SMTH1_25930.1"/>
    </source>
</evidence>
<dbReference type="InterPro" id="IPR002893">
    <property type="entry name" value="Znf_MYND"/>
</dbReference>
<feature type="region of interest" description="Disordered" evidence="7">
    <location>
        <begin position="647"/>
        <end position="671"/>
    </location>
</feature>
<reference evidence="10 11" key="1">
    <citation type="submission" date="2023-11" db="UniProtKB">
        <authorList>
            <consortium name="WormBaseParasite"/>
        </authorList>
    </citation>
    <scope>IDENTIFICATION</scope>
</reference>
<dbReference type="GO" id="GO:0008270">
    <property type="term" value="F:zinc ion binding"/>
    <property type="evidence" value="ECO:0007669"/>
    <property type="project" value="UniProtKB-KW"/>
</dbReference>
<name>A0AA85B1S2_9TREM</name>
<evidence type="ECO:0000256" key="3">
    <source>
        <dbReference type="ARBA" id="ARBA00022771"/>
    </source>
</evidence>
<dbReference type="InterPro" id="IPR003409">
    <property type="entry name" value="MORN"/>
</dbReference>
<keyword evidence="2" id="KW-0677">Repeat</keyword>
<dbReference type="Gene3D" id="2.20.110.10">
    <property type="entry name" value="Histone H3 K4-specific methyltransferase SET7/9 N-terminal domain"/>
    <property type="match status" value="2"/>
</dbReference>
<keyword evidence="1" id="KW-0479">Metal-binding</keyword>
<evidence type="ECO:0000256" key="6">
    <source>
        <dbReference type="PROSITE-ProRule" id="PRU00134"/>
    </source>
</evidence>
<dbReference type="PANTHER" id="PTHR15897:SF2">
    <property type="entry name" value="ANKYRIN REPEAT AND MYND DOMAIN-CONTAINING PROTEIN 1"/>
    <property type="match status" value="1"/>
</dbReference>
<dbReference type="Pfam" id="PF01753">
    <property type="entry name" value="zf-MYND"/>
    <property type="match status" value="1"/>
</dbReference>
<evidence type="ECO:0000256" key="1">
    <source>
        <dbReference type="ARBA" id="ARBA00022723"/>
    </source>
</evidence>
<accession>A0AA85B1S2</accession>
<evidence type="ECO:0000256" key="5">
    <source>
        <dbReference type="PROSITE-ProRule" id="PRU00023"/>
    </source>
</evidence>
<evidence type="ECO:0000256" key="4">
    <source>
        <dbReference type="ARBA" id="ARBA00022833"/>
    </source>
</evidence>
<dbReference type="Pfam" id="PF00023">
    <property type="entry name" value="Ank"/>
    <property type="match status" value="2"/>
</dbReference>
<dbReference type="InterPro" id="IPR002110">
    <property type="entry name" value="Ankyrin_rpt"/>
</dbReference>
<dbReference type="Pfam" id="PF12796">
    <property type="entry name" value="Ank_2"/>
    <property type="match status" value="1"/>
</dbReference>
<feature type="domain" description="MYND-type" evidence="8">
    <location>
        <begin position="1288"/>
        <end position="1328"/>
    </location>
</feature>
<feature type="repeat" description="ANK" evidence="5">
    <location>
        <begin position="921"/>
        <end position="953"/>
    </location>
</feature>
<dbReference type="PANTHER" id="PTHR15897">
    <property type="entry name" value="ANKYRIN REPEAT AND MYND DOMAIN PROTEIN 1"/>
    <property type="match status" value="1"/>
</dbReference>
<evidence type="ECO:0000313" key="11">
    <source>
        <dbReference type="WBParaSite" id="SMTH1_25930.2"/>
    </source>
</evidence>
<dbReference type="PROSITE" id="PS50865">
    <property type="entry name" value="ZF_MYND_2"/>
    <property type="match status" value="1"/>
</dbReference>
<dbReference type="WBParaSite" id="SMTH1_25930.1">
    <property type="protein sequence ID" value="SMTH1_25930.1"/>
    <property type="gene ID" value="SMTH1_25930"/>
</dbReference>
<dbReference type="PROSITE" id="PS01360">
    <property type="entry name" value="ZF_MYND_1"/>
    <property type="match status" value="1"/>
</dbReference>
<feature type="repeat" description="ANK" evidence="5">
    <location>
        <begin position="531"/>
        <end position="563"/>
    </location>
</feature>
<dbReference type="Gene3D" id="6.10.140.2220">
    <property type="match status" value="1"/>
</dbReference>
<organism evidence="9 10">
    <name type="scientific">Schistosoma mattheei</name>
    <dbReference type="NCBI Taxonomy" id="31246"/>
    <lineage>
        <taxon>Eukaryota</taxon>
        <taxon>Metazoa</taxon>
        <taxon>Spiralia</taxon>
        <taxon>Lophotrochozoa</taxon>
        <taxon>Platyhelminthes</taxon>
        <taxon>Trematoda</taxon>
        <taxon>Digenea</taxon>
        <taxon>Strigeidida</taxon>
        <taxon>Schistosomatoidea</taxon>
        <taxon>Schistosomatidae</taxon>
        <taxon>Schistosoma</taxon>
    </lineage>
</organism>
<evidence type="ECO:0000259" key="8">
    <source>
        <dbReference type="PROSITE" id="PS50865"/>
    </source>
</evidence>
<dbReference type="SUPFAM" id="SSF144232">
    <property type="entry name" value="HIT/MYND zinc finger-like"/>
    <property type="match status" value="1"/>
</dbReference>
<dbReference type="SMART" id="SM00248">
    <property type="entry name" value="ANK"/>
    <property type="match status" value="8"/>
</dbReference>
<dbReference type="Pfam" id="PF02493">
    <property type="entry name" value="MORN"/>
    <property type="match status" value="3"/>
</dbReference>
<sequence length="1428" mass="165527">MAVYVDRNIFHIGTSSYKNDVFHDISKESFNYQSKDHNSIYFLDNANTGVDDNFTAKGTNYYREVKEWLNDDLFQGGVFDGKRNAWGCYQWDNGEKYFGTFFNDKKHGYGYYVWPNGSNYLGTFYLDKRSGYGIMRYSNDSMYEGFFSNDQRYGPGIFITITSTTYELNVGYWKNDRLIRLKKSALNNQEFHFIKQFPQYNFYKLVNLELMFQNNQYQKSIKQDQYNLLINEQIYHYDQYDLNESLSLLLLNNSSINSTELLIQMIQNILKQSNLPKSFQVWNMKSPLFEKFIADQSFKHLLHCIPTPIESSLLNFNNLQQMSETIGSIQNDYSKMFNLKKDESKQQQQQSETYSKQDSLFDSQFKQNQTVCLVDMRSYITQIAYLQNFLRKSCKTIDWYKLSMHHIIHDVTNKEHNHDLEKNKHGCRDLENNEHECHDLENNLNKQLFINEWSMIWNKLSKKFLKKSKKQTLIHNMNTKYQLTGKYETLSIQFIQYCFNGLFDEVRNLLQIENQTNMNQYCIDPNVTDNHGQFGLLGAVLTWNMKLVNLLLDFGANINQLTDDGLTVFTICLLKYYELFKEIMNLKNDRNDQFSEGDQGSLDQNGNHQSEQELYQQQQQQQQQRQYEPDHILPIITKRIKMNDKMVDSTNDNEDYNEKKESDLNKSSSSSPFGRNYIYRVELPVLLSTTSSESMVTLRRNARLSQIRRMHLNKIKERRSLITKSNEIRRSTQQSPEIKNDLITTTQSVLPTFQRFTNCLTRFNSIKELRNENNPINSPMKDNKMSPTSSSKSMYAENRKNRPKTISIDQRNKKAMIDIISNKAAFNQPYRIKSPLLREVAAQELSRNPYFLASHSMNSSMMNQVLDENNNKTPDIEQVNETPVSRNSLDRQALLLAKQKQMLDVIDLLLKRGANPNTGIRPLPALFLAVQAGDPDMVRKLIQHGADANICLRVDSISESENPVSKGIYIDEDEPPLIPSLDGLTVLHYAVLVPNEMGVKLTEILLEDGLADPNKQATLDDSFKLKSQFNTSIISGNSSELNSGKTTPEENRMNEGRTPLHLVCSREYDLLNSAVITKCLLKHNANPNLLCNGHSALSVAIATGNDPCINILINHQNTNINQPLGDGLGSALCIACSSLFEFRRPIESRLELIKCLINKGGIDSFKTFVLLKSKGIFGNVIDFTYMDYAKDTRISKTPYHALNEIEKETYNGRMQILSYLANRLREYAYSIESLIDDDNHNIEQINLDRNELKDKQDNCPIKTSSSKPSRQESPTYLKKNSCISYSFCYECGRSVGVRLTVCSRCHRVYFCSKVCKLKSWTMRHKNECYLTPELQTERDRRSPTKVLPKLTANIQEKHQQSIQQHINHTLNWNLLNHLTCCTSSGEFIGILYHPSYYYQYILNHYLKINENGHIIIGKYNGNGNYSLI</sequence>
<dbReference type="SMART" id="SM00698">
    <property type="entry name" value="MORN"/>
    <property type="match status" value="3"/>
</dbReference>
<dbReference type="WBParaSite" id="SMTH1_25930.2">
    <property type="protein sequence ID" value="SMTH1_25930.2"/>
    <property type="gene ID" value="SMTH1_25930"/>
</dbReference>
<dbReference type="SUPFAM" id="SSF82185">
    <property type="entry name" value="Histone H3 K4-specific methyltransferase SET7/9 N-terminal domain"/>
    <property type="match status" value="1"/>
</dbReference>
<feature type="region of interest" description="Disordered" evidence="7">
    <location>
        <begin position="771"/>
        <end position="799"/>
    </location>
</feature>
<keyword evidence="4" id="KW-0862">Zinc</keyword>
<dbReference type="SUPFAM" id="SSF48403">
    <property type="entry name" value="Ankyrin repeat"/>
    <property type="match status" value="2"/>
</dbReference>
<keyword evidence="3 6" id="KW-0863">Zinc-finger</keyword>
<dbReference type="Proteomes" id="UP000050791">
    <property type="component" value="Unassembled WGS sequence"/>
</dbReference>
<evidence type="ECO:0000313" key="9">
    <source>
        <dbReference type="Proteomes" id="UP000050791"/>
    </source>
</evidence>
<keyword evidence="5" id="KW-0040">ANK repeat</keyword>
<dbReference type="InterPro" id="IPR053064">
    <property type="entry name" value="Ankyrin-MYND_domain-protein"/>
</dbReference>
<dbReference type="PROSITE" id="PS50297">
    <property type="entry name" value="ANK_REP_REGION"/>
    <property type="match status" value="1"/>
</dbReference>
<feature type="region of interest" description="Disordered" evidence="7">
    <location>
        <begin position="591"/>
        <end position="629"/>
    </location>
</feature>
<evidence type="ECO:0000256" key="7">
    <source>
        <dbReference type="SAM" id="MobiDB-lite"/>
    </source>
</evidence>
<dbReference type="InterPro" id="IPR036770">
    <property type="entry name" value="Ankyrin_rpt-contain_sf"/>
</dbReference>
<dbReference type="Gene3D" id="1.25.40.20">
    <property type="entry name" value="Ankyrin repeat-containing domain"/>
    <property type="match status" value="3"/>
</dbReference>
<evidence type="ECO:0000256" key="2">
    <source>
        <dbReference type="ARBA" id="ARBA00022737"/>
    </source>
</evidence>
<proteinExistence type="predicted"/>